<sequence length="152" mass="16422">MSKAEQNAGKKDEKNIVTSFYKTFRSFTKELPILFGVILLLGLFKTFVTAQMITSVFTGNLSGDTVIGALIGSISAGNAIMSYIIGGELLKDGVSLFAVTAFIIAWVTVGLVQLPAEVAILGKRFAIFRNILSFIFAIFVSIATVMTLMVIR</sequence>
<evidence type="ECO:0008006" key="4">
    <source>
        <dbReference type="Google" id="ProtNLM"/>
    </source>
</evidence>
<gene>
    <name evidence="2" type="ORF">SCAL_000237</name>
</gene>
<evidence type="ECO:0000256" key="1">
    <source>
        <dbReference type="SAM" id="Phobius"/>
    </source>
</evidence>
<reference evidence="2" key="1">
    <citation type="submission" date="2016-05" db="EMBL/GenBank/DDBJ databases">
        <title>Microbial consortia oxidize butane by reversing methanogenesis.</title>
        <authorList>
            <person name="Laso-Perez R."/>
            <person name="Richter M."/>
            <person name="Wegener G."/>
            <person name="Musat F."/>
        </authorList>
    </citation>
    <scope>NUCLEOTIDE SEQUENCE [LARGE SCALE GENOMIC DNA]</scope>
    <source>
        <strain evidence="2">BOX2</strain>
    </source>
</reference>
<accession>A0A1F2PD11</accession>
<evidence type="ECO:0000313" key="3">
    <source>
        <dbReference type="Proteomes" id="UP000186940"/>
    </source>
</evidence>
<dbReference type="Proteomes" id="UP000186940">
    <property type="component" value="Unassembled WGS sequence"/>
</dbReference>
<keyword evidence="1" id="KW-1133">Transmembrane helix</keyword>
<keyword evidence="3" id="KW-1185">Reference proteome</keyword>
<proteinExistence type="predicted"/>
<name>A0A1F2PD11_9EURY</name>
<comment type="caution">
    <text evidence="2">The sequence shown here is derived from an EMBL/GenBank/DDBJ whole genome shotgun (WGS) entry which is preliminary data.</text>
</comment>
<feature type="transmembrane region" description="Helical" evidence="1">
    <location>
        <begin position="65"/>
        <end position="86"/>
    </location>
</feature>
<dbReference type="STRING" id="1838285.SCAL_000237"/>
<protein>
    <recommendedName>
        <fullName evidence="4">Permease</fullName>
    </recommendedName>
</protein>
<organism evidence="2 3">
    <name type="scientific">Candidatus Syntropharchaeum caldarium</name>
    <dbReference type="NCBI Taxonomy" id="1838285"/>
    <lineage>
        <taxon>Archaea</taxon>
        <taxon>Methanobacteriati</taxon>
        <taxon>Methanobacteriota</taxon>
        <taxon>Stenosarchaea group</taxon>
        <taxon>Methanomicrobia</taxon>
        <taxon>Methanosarcinales</taxon>
        <taxon>ANME-2 cluster</taxon>
        <taxon>Candidatus Syntropharchaeum</taxon>
    </lineage>
</organism>
<feature type="transmembrane region" description="Helical" evidence="1">
    <location>
        <begin position="93"/>
        <end position="114"/>
    </location>
</feature>
<keyword evidence="1" id="KW-0472">Membrane</keyword>
<dbReference type="EMBL" id="LYOS01000001">
    <property type="protein sequence ID" value="OFV68561.1"/>
    <property type="molecule type" value="Genomic_DNA"/>
</dbReference>
<feature type="transmembrane region" description="Helical" evidence="1">
    <location>
        <begin position="31"/>
        <end position="53"/>
    </location>
</feature>
<feature type="transmembrane region" description="Helical" evidence="1">
    <location>
        <begin position="126"/>
        <end position="151"/>
    </location>
</feature>
<evidence type="ECO:0000313" key="2">
    <source>
        <dbReference type="EMBL" id="OFV68561.1"/>
    </source>
</evidence>
<dbReference type="AlphaFoldDB" id="A0A1F2PD11"/>
<keyword evidence="1" id="KW-0812">Transmembrane</keyword>